<dbReference type="OrthoDB" id="410701at2759"/>
<reference evidence="2 3" key="1">
    <citation type="submission" date="2019-09" db="EMBL/GenBank/DDBJ databases">
        <title>Draft genome of the ectomycorrhizal ascomycete Sphaerosporella brunnea.</title>
        <authorList>
            <consortium name="DOE Joint Genome Institute"/>
            <person name="Benucci G.M."/>
            <person name="Marozzi G."/>
            <person name="Antonielli L."/>
            <person name="Sanchez S."/>
            <person name="Marco P."/>
            <person name="Wang X."/>
            <person name="Falini L.B."/>
            <person name="Barry K."/>
            <person name="Haridas S."/>
            <person name="Lipzen A."/>
            <person name="Labutti K."/>
            <person name="Grigoriev I.V."/>
            <person name="Murat C."/>
            <person name="Martin F."/>
            <person name="Albertini E."/>
            <person name="Donnini D."/>
            <person name="Bonito G."/>
        </authorList>
    </citation>
    <scope>NUCLEOTIDE SEQUENCE [LARGE SCALE GENOMIC DNA]</scope>
    <source>
        <strain evidence="2 3">Sb_GMNB300</strain>
    </source>
</reference>
<name>A0A5J5ECP5_9PEZI</name>
<gene>
    <name evidence="2" type="ORF">FN846DRAFT_981565</name>
</gene>
<evidence type="ECO:0000256" key="1">
    <source>
        <dbReference type="SAM" id="MobiDB-lite"/>
    </source>
</evidence>
<dbReference type="AlphaFoldDB" id="A0A5J5ECP5"/>
<protein>
    <submittedName>
        <fullName evidence="2">Uncharacterized protein</fullName>
    </submittedName>
</protein>
<organism evidence="2 3">
    <name type="scientific">Sphaerosporella brunnea</name>
    <dbReference type="NCBI Taxonomy" id="1250544"/>
    <lineage>
        <taxon>Eukaryota</taxon>
        <taxon>Fungi</taxon>
        <taxon>Dikarya</taxon>
        <taxon>Ascomycota</taxon>
        <taxon>Pezizomycotina</taxon>
        <taxon>Pezizomycetes</taxon>
        <taxon>Pezizales</taxon>
        <taxon>Pyronemataceae</taxon>
        <taxon>Sphaerosporella</taxon>
    </lineage>
</organism>
<dbReference type="InParanoid" id="A0A5J5ECP5"/>
<evidence type="ECO:0000313" key="3">
    <source>
        <dbReference type="Proteomes" id="UP000326924"/>
    </source>
</evidence>
<proteinExistence type="predicted"/>
<accession>A0A5J5ECP5</accession>
<feature type="compositionally biased region" description="Polar residues" evidence="1">
    <location>
        <begin position="73"/>
        <end position="92"/>
    </location>
</feature>
<feature type="region of interest" description="Disordered" evidence="1">
    <location>
        <begin position="73"/>
        <end position="113"/>
    </location>
</feature>
<dbReference type="Proteomes" id="UP000326924">
    <property type="component" value="Unassembled WGS sequence"/>
</dbReference>
<comment type="caution">
    <text evidence="2">The sequence shown here is derived from an EMBL/GenBank/DDBJ whole genome shotgun (WGS) entry which is preliminary data.</text>
</comment>
<keyword evidence="3" id="KW-1185">Reference proteome</keyword>
<evidence type="ECO:0000313" key="2">
    <source>
        <dbReference type="EMBL" id="KAA8892849.1"/>
    </source>
</evidence>
<sequence>MSLSIFNFAFGRALHRRPLSLQAIARFTSIANAPQQHCRQHRPVQVSRCTASRSYSGTAAACEPSSDQTSFAASADTSVCEPSTTPQETTQGGRRRPSELTSTASRAGGTGKKRRRRWLRLYAPELNNLLHELGVDIPKYRAGKTNLSHRNPLTEISERGRRQKPPDIPRIRRARFSLKEITTSFIYHCNKFRGFTTARGSGGTLKSATNPQPSHDPDLKVVKRVFTSVVLAYLRRRGCSPEDVMTWAWILTAPIGQMAGWRLEAALASDRKPLLPPFLITALLNRKNLPRTTLKALFLIIDVILSPQNGLRISDSKTAIVLAIRLLRHLRKTWPQELPRVVDFVDRALCKKNSEISAWVTQTYNRLLRLFSLPTADGPYRNAPLLQQCQFALVQQMVNLNAQITREGYRAIISVQIAHHKSFQEAKKVRNMSRGWPPWFEEKDGWIAAHRKAHEDVVAIGGKVIGQMMDAGYRLMDWEKEASVLAGKDSDGSPTIPTRTFWNKEMAGKWDSPEDSPRIWAARVRATRTIEEAWWHFRECMVRGVPHYSVWEEMFEKVIWAEKLRRKSFHEDKLKHAIQQTGYTLTREFWLLRNKLEQSSHVVPGDGKELIHPPLNPREGIFNSEPPPNVEDLFGMFLRSGFKPSHQLTAMLVSKAGKTSFAITVLQHWNPSQAECLLSPLGNISLPLSTAHPISSPTAVDKESVNTKVLAAFLSRLSRPRSLGKALRLIRHYRPVYLPAWNTVISGFVDSLRPSSPVAHLREQNIQLVWRLYNEMRALVDINAETLRLLAVAAERWTTLGLTPLWDGVNPVDRIAPIFFHQLGVDSSSETPAMIAPEPALLHAFVRALGFARRYQNLETLICFLDRKEWECGSAMARRVLIATRVMLEGAGYGVPVSDPLVSADGWKRLERLQPLVEKRWGGWGGERECEKYLILAGLVRGRKVGIPVLQEDEMAEVESAEDV</sequence>
<dbReference type="EMBL" id="VXIS01000569">
    <property type="protein sequence ID" value="KAA8892849.1"/>
    <property type="molecule type" value="Genomic_DNA"/>
</dbReference>